<dbReference type="EMBL" id="DSAC01000076">
    <property type="protein sequence ID" value="HHO74266.1"/>
    <property type="molecule type" value="Genomic_DNA"/>
</dbReference>
<protein>
    <submittedName>
        <fullName evidence="2">DUF1722 domain-containing protein</fullName>
    </submittedName>
</protein>
<dbReference type="AlphaFoldDB" id="A0A7C5T083"/>
<dbReference type="PANTHER" id="PTHR30087:SF0">
    <property type="entry name" value="INNER MEMBRANE PROTEIN"/>
    <property type="match status" value="1"/>
</dbReference>
<organism evidence="2">
    <name type="scientific">Thermocrinis ruber</name>
    <dbReference type="NCBI Taxonomy" id="75906"/>
    <lineage>
        <taxon>Bacteria</taxon>
        <taxon>Pseudomonadati</taxon>
        <taxon>Aquificota</taxon>
        <taxon>Aquificia</taxon>
        <taxon>Aquificales</taxon>
        <taxon>Aquificaceae</taxon>
        <taxon>Thermocrinis</taxon>
    </lineage>
</organism>
<feature type="domain" description="DUF1722" evidence="1">
    <location>
        <begin position="192"/>
        <end position="306"/>
    </location>
</feature>
<reference evidence="2" key="1">
    <citation type="journal article" date="2020" name="mSystems">
        <title>Genome- and Community-Level Interaction Insights into Carbon Utilization and Element Cycling Functions of Hydrothermarchaeota in Hydrothermal Sediment.</title>
        <authorList>
            <person name="Zhou Z."/>
            <person name="Liu Y."/>
            <person name="Xu W."/>
            <person name="Pan J."/>
            <person name="Luo Z.H."/>
            <person name="Li M."/>
        </authorList>
    </citation>
    <scope>NUCLEOTIDE SEQUENCE [LARGE SCALE GENOMIC DNA]</scope>
    <source>
        <strain evidence="2">SpSt-114</strain>
    </source>
</reference>
<dbReference type="PANTHER" id="PTHR30087">
    <property type="entry name" value="INNER MEMBRANE PROTEIN"/>
    <property type="match status" value="1"/>
</dbReference>
<proteinExistence type="predicted"/>
<dbReference type="Pfam" id="PF08349">
    <property type="entry name" value="DUF1722"/>
    <property type="match status" value="1"/>
</dbReference>
<gene>
    <name evidence="2" type="ORF">ENN04_06485</name>
</gene>
<dbReference type="InterPro" id="IPR013560">
    <property type="entry name" value="DUF1722"/>
</dbReference>
<dbReference type="Pfam" id="PF04463">
    <property type="entry name" value="2-thiour_desulf"/>
    <property type="match status" value="1"/>
</dbReference>
<evidence type="ECO:0000313" key="2">
    <source>
        <dbReference type="EMBL" id="HHO74266.1"/>
    </source>
</evidence>
<name>A0A7C5T083_9AQUI</name>
<dbReference type="InterPro" id="IPR007553">
    <property type="entry name" value="2-thiour_desulf"/>
</dbReference>
<accession>A0A7C5T083</accession>
<comment type="caution">
    <text evidence="2">The sequence shown here is derived from an EMBL/GenBank/DDBJ whole genome shotgun (WGS) entry which is preliminary data.</text>
</comment>
<evidence type="ECO:0000259" key="1">
    <source>
        <dbReference type="Pfam" id="PF08349"/>
    </source>
</evidence>
<sequence>MNHPKPKLVISACLNGEFVRYNGGTVEDPFVKKLLNYCQPISVCPEVSIGLGVPRAKVLIYWKDGHPRLFQPSTQRDLTEEMERFSEEFLSSLPEVDGFLLKAKSPSCGVSNSTLSYKDPEGKVFSHRTKGLFARKVLEKFEDLPVEDEKRLRNEHIRRHFLVRLFSSARLREFMETAQRISQLMDFHKRNKYLLMLHSQVKLKEMGRLVATSKNLQETLKEYAKLFRLALKRAPSKGQWVNTFTHIFGYFSSRLNQKEKEHFFNLLEDFRKDLIKENVILELLKNWSFRFEEEYLQSQTLFEPYPKELEKDAQRD</sequence>